<evidence type="ECO:0000313" key="2">
    <source>
        <dbReference type="EMBL" id="AAK81941.1"/>
    </source>
</evidence>
<sequence>MKLLLLCVEEESFLLLWMDTVLFRCRYVLIVYMVFYFVSAYR</sequence>
<reference evidence="2 3" key="14">
    <citation type="journal article" date="1999" name="Virus Genes">
        <title>Identification of a gene cluster within the genome of Chilo iridescent virus encoding enzymes involved in viral DNA replication and processing.</title>
        <authorList>
            <person name="Muller K."/>
            <person name="Tidona C.A."/>
            <person name="Darai G."/>
        </authorList>
    </citation>
    <scope>NUCLEOTIDE SEQUENCE [LARGE SCALE GENOMIC DNA]</scope>
</reference>
<reference evidence="2 3" key="2">
    <citation type="journal article" date="1986" name="Med. Microbiol. Immunol.">
        <title>Insect iridescent virus type 6 induced toxic degenerative hepatitis in mice.</title>
        <authorList>
            <person name="Lorbacher de Ruiz H."/>
            <person name="Gelderblom H."/>
            <person name="Hofmann W."/>
            <person name="Darai G."/>
        </authorList>
    </citation>
    <scope>NUCLEOTIDE SEQUENCE [LARGE SCALE GENOMIC DNA]</scope>
</reference>
<reference evidence="2 3" key="4">
    <citation type="journal article" date="1988" name="Virology">
        <title>Identification and characterization of the repetitive DNA element in the genome of insect iridescent virus type 6.</title>
        <authorList>
            <person name="Fischer M."/>
            <person name="Schnitzler P."/>
            <person name="Delius H."/>
            <person name="Darai G."/>
        </authorList>
    </citation>
    <scope>NUCLEOTIDE SEQUENCE [LARGE SCALE GENOMIC DNA]</scope>
</reference>
<name>Q91G90_IIV6</name>
<reference evidence="2 3" key="15">
    <citation type="journal article" date="2001" name="Virology">
        <title>Analysis of the first complete DNA sequence of an invertebrate iridovirus: coding strategy of the genome of Chilo iridescent virus.</title>
        <authorList>
            <person name="Jakob N.J."/>
            <person name="Muller K."/>
            <person name="Bahr U."/>
            <person name="Darai G."/>
        </authorList>
    </citation>
    <scope>NUCLEOTIDE SEQUENCE [LARGE SCALE GENOMIC DNA]</scope>
</reference>
<reference evidence="2 3" key="12">
    <citation type="journal article" date="1997" name="Virus Genes">
        <title>The DNA sequence of Chilo iridescent virus between the genome coordinates 0.101 and 0.391; similarities in coding strategy between insect and vertebrate iridoviruses.</title>
        <authorList>
            <person name="Bahr U."/>
            <person name="Tidona C.A."/>
            <person name="Darai G."/>
        </authorList>
    </citation>
    <scope>NUCLEOTIDE SEQUENCE [LARGE SCALE GENOMIC DNA]</scope>
</reference>
<organismHost>
    <name type="scientific">Gryllus bimaculatus</name>
    <name type="common">Two-spotted cricket</name>
    <dbReference type="NCBI Taxonomy" id="6999"/>
</organismHost>
<reference evidence="2 3" key="1">
    <citation type="journal article" date="1984" name="J. Virol.">
        <title>DNA analysis of insect iridescent virus 6: evidence for circular permutation and terminal redundancy.</title>
        <authorList>
            <person name="Delius H."/>
            <person name="Darai G."/>
            <person name="Fluegel R.M."/>
        </authorList>
    </citation>
    <scope>NUCLEOTIDE SEQUENCE [LARGE SCALE GENOMIC DNA]</scope>
</reference>
<keyword evidence="1" id="KW-1133">Transmembrane helix</keyword>
<dbReference type="RefSeq" id="NP_149467.1">
    <property type="nucleotide sequence ID" value="NC_003038.1"/>
</dbReference>
<dbReference type="GeneID" id="1733139"/>
<feature type="transmembrane region" description="Helical" evidence="1">
    <location>
        <begin position="21"/>
        <end position="41"/>
    </location>
</feature>
<reference evidence="2 3" key="3">
    <citation type="journal article" date="1987" name="Virology">
        <title>Molecular cloning and physical mapping of the genome of insect iridescent virus type 6: further evidence for circular permutation of the viral genome.</title>
        <authorList>
            <person name="Schnitzler P."/>
            <person name="Soltau J.B."/>
            <person name="Fischer M."/>
            <person name="Reisner H."/>
            <person name="Scholz J."/>
            <person name="Delius H."/>
            <person name="Darai G."/>
        </authorList>
    </citation>
    <scope>NUCLEOTIDE SEQUENCE [LARGE SCALE GENOMIC DNA]</scope>
</reference>
<reference evidence="2 3" key="7">
    <citation type="journal article" date="1993" name="J. Gen. Virol.">
        <title>Identification of the gene encoding the major capsid protein of insect iridescent virus type 6 by polymerase chain reaction.</title>
        <authorList>
            <person name="Stohwasser R."/>
            <person name="Raab K."/>
            <person name="Schnitzler P."/>
            <person name="Janssen W."/>
            <person name="Darai G."/>
        </authorList>
    </citation>
    <scope>NUCLEOTIDE SEQUENCE [LARGE SCALE GENOMIC DNA]</scope>
</reference>
<reference evidence="2 3" key="6">
    <citation type="journal article" date="1992" name="Virus Genes">
        <title>Characterization of the third origin of DNA replication of the genome of insect iridescent virus type 6.</title>
        <authorList>
            <person name="Sonntag K.C."/>
            <person name="Darai G."/>
        </authorList>
    </citation>
    <scope>NUCLEOTIDE SEQUENCE [LARGE SCALE GENOMIC DNA]</scope>
</reference>
<dbReference type="KEGG" id="vg:1733139"/>
<organismHost>
    <name type="scientific">Chilo suppressalis</name>
    <name type="common">Asiatic rice borer moth</name>
    <dbReference type="NCBI Taxonomy" id="168631"/>
</organismHost>
<dbReference type="Proteomes" id="UP000001359">
    <property type="component" value="Segment"/>
</dbReference>
<evidence type="ECO:0000313" key="3">
    <source>
        <dbReference type="Proteomes" id="UP000001359"/>
    </source>
</evidence>
<organismHost>
    <name type="scientific">Gryllus campestris</name>
    <dbReference type="NCBI Taxonomy" id="58607"/>
</organismHost>
<reference evidence="2 3" key="9">
    <citation type="journal article" date="1994" name="J. Gen. Virol.">
        <title>Insect iridescent virus type 6 encodes a polypeptide related to the largest subunit of eukaryotic RNA polymerase II.</title>
        <authorList>
            <person name="Schnitzler P."/>
            <person name="Sonntag K.C."/>
            <person name="Muller M."/>
            <person name="Janssen W."/>
            <person name="Bugert J.J."/>
            <person name="Koonin E.V."/>
            <person name="Darai G."/>
        </authorList>
    </citation>
    <scope>NUCLEOTIDE SEQUENCE [LARGE SCALE GENOMIC DNA]</scope>
</reference>
<reference evidence="2 3" key="5">
    <citation type="journal article" date="1992" name="Virus Genes">
        <title>Identification and mapping of origins of DNA replication within the DNA sequences of the genome of insect iridescent virus type 6.</title>
        <authorList>
            <person name="Handermann M."/>
            <person name="Schnitzler P."/>
            <person name="Rosen-Wolff A."/>
            <person name="Raab K."/>
            <person name="Sonntag K.C."/>
            <person name="Darai G."/>
        </authorList>
    </citation>
    <scope>NUCLEOTIDE SEQUENCE [LARGE SCALE GENOMIC DNA]</scope>
</reference>
<keyword evidence="1" id="KW-0472">Membrane</keyword>
<reference evidence="2 3" key="11">
    <citation type="journal article" date="1994" name="Virus Genes">
        <title>Chilo iridescent virus encodes a putative helicase belonging to a distinct family within the "DEAD/H" superfamily: implications for the evolution of large DNA viruses.</title>
        <authorList>
            <person name="Sonntag K.C."/>
            <person name="Schnitzler P."/>
            <person name="Koonin E.V."/>
            <person name="Darai G."/>
        </authorList>
    </citation>
    <scope>NUCLEOTIDE SEQUENCE [LARGE SCALE GENOMIC DNA]</scope>
</reference>
<keyword evidence="1" id="KW-0812">Transmembrane</keyword>
<proteinExistence type="predicted"/>
<organismHost>
    <name type="scientific">Spodoptera frugiperda</name>
    <name type="common">Fall armyworm</name>
    <dbReference type="NCBI Taxonomy" id="7108"/>
</organismHost>
<protein>
    <submittedName>
        <fullName evidence="2">004R</fullName>
    </submittedName>
</protein>
<organism evidence="2 3">
    <name type="scientific">Invertebrate iridescent virus 6</name>
    <name type="common">IIV-6</name>
    <name type="synonym">Chilo iridescent virus</name>
    <dbReference type="NCBI Taxonomy" id="176652"/>
    <lineage>
        <taxon>Viruses</taxon>
        <taxon>Varidnaviria</taxon>
        <taxon>Bamfordvirae</taxon>
        <taxon>Nucleocytoviricota</taxon>
        <taxon>Megaviricetes</taxon>
        <taxon>Pimascovirales</taxon>
        <taxon>Pimascovirales incertae sedis</taxon>
        <taxon>Iridoviridae</taxon>
        <taxon>Betairidovirinae</taxon>
        <taxon>Iridovirus</taxon>
        <taxon>Iridovirus chilo1</taxon>
    </lineage>
</organism>
<organismHost>
    <name type="scientific">Acheta domesticus</name>
    <name type="common">House cricket</name>
    <dbReference type="NCBI Taxonomy" id="6997"/>
</organismHost>
<accession>Q91G90</accession>
<evidence type="ECO:0000256" key="1">
    <source>
        <dbReference type="SAM" id="Phobius"/>
    </source>
</evidence>
<reference evidence="2 3" key="13">
    <citation type="journal article" date="1998" name="Virus Genes">
        <title>Identification of a thymidylate synthase gene within the genome of Chilo iridescent virus.</title>
        <authorList>
            <person name="Muller K."/>
            <person name="Tidona C.A."/>
            <person name="Bahr U."/>
            <person name="Darai G."/>
        </authorList>
    </citation>
    <scope>NUCLEOTIDE SEQUENCE [LARGE SCALE GENOMIC DNA]</scope>
</reference>
<reference evidence="2 3" key="8">
    <citation type="journal article" date="1994" name="Intervirology">
        <title>Identification of the primary structure and the coding capacity of the genome of insect iridescent virus type 6 between the genome coordinates 0.310 and 0.347 (7990 bp).</title>
        <authorList>
            <person name="Sonntag K.C."/>
            <person name="Schnitzler P."/>
            <person name="Janssen W."/>
            <person name="Darai G."/>
        </authorList>
    </citation>
    <scope>NUCLEOTIDE SEQUENCE [LARGE SCALE GENOMIC DNA]</scope>
</reference>
<keyword evidence="3" id="KW-1185">Reference proteome</keyword>
<dbReference type="EMBL" id="AF303741">
    <property type="protein sequence ID" value="AAK81941.1"/>
    <property type="molecule type" value="Genomic_DNA"/>
</dbReference>
<reference evidence="2 3" key="10">
    <citation type="journal article" date="1994" name="Nucleic Acids Res.">
        <title>Identification of genes encoding zinc finger proteins, non-histone chromosomal HMG protein homologue, and a putative GTP phosphohydrolase in the genome of Chilo iridescent virus.</title>
        <authorList>
            <person name="Schnitzler P."/>
            <person name="Hug M."/>
            <person name="Handermann M."/>
            <person name="Janssen W."/>
            <person name="Koonin E.V."/>
            <person name="Delius H."/>
            <person name="Darai C."/>
        </authorList>
    </citation>
    <scope>NUCLEOTIDE SEQUENCE [LARGE SCALE GENOMIC DNA]</scope>
</reference>